<organism evidence="7 8">
    <name type="scientific">Rotaria socialis</name>
    <dbReference type="NCBI Taxonomy" id="392032"/>
    <lineage>
        <taxon>Eukaryota</taxon>
        <taxon>Metazoa</taxon>
        <taxon>Spiralia</taxon>
        <taxon>Gnathifera</taxon>
        <taxon>Rotifera</taxon>
        <taxon>Eurotatoria</taxon>
        <taxon>Bdelloidea</taxon>
        <taxon>Philodinida</taxon>
        <taxon>Philodinidae</taxon>
        <taxon>Rotaria</taxon>
    </lineage>
</organism>
<dbReference type="SUPFAM" id="SSF81321">
    <property type="entry name" value="Family A G protein-coupled receptor-like"/>
    <property type="match status" value="1"/>
</dbReference>
<keyword evidence="2 5" id="KW-0812">Transmembrane</keyword>
<proteinExistence type="predicted"/>
<feature type="transmembrane region" description="Helical" evidence="5">
    <location>
        <begin position="6"/>
        <end position="32"/>
    </location>
</feature>
<dbReference type="AlphaFoldDB" id="A0A817KNR0"/>
<evidence type="ECO:0000256" key="3">
    <source>
        <dbReference type="ARBA" id="ARBA00022989"/>
    </source>
</evidence>
<comment type="subcellular location">
    <subcellularLocation>
        <location evidence="1">Membrane</location>
    </subcellularLocation>
</comment>
<keyword evidence="3 5" id="KW-1133">Transmembrane helix</keyword>
<feature type="transmembrane region" description="Helical" evidence="5">
    <location>
        <begin position="180"/>
        <end position="202"/>
    </location>
</feature>
<feature type="domain" description="G-protein coupled receptors family 1 profile" evidence="6">
    <location>
        <begin position="33"/>
        <end position="195"/>
    </location>
</feature>
<dbReference type="Gene3D" id="1.20.1070.10">
    <property type="entry name" value="Rhodopsin 7-helix transmembrane proteins"/>
    <property type="match status" value="1"/>
</dbReference>
<evidence type="ECO:0000259" key="6">
    <source>
        <dbReference type="PROSITE" id="PS50262"/>
    </source>
</evidence>
<evidence type="ECO:0000256" key="5">
    <source>
        <dbReference type="SAM" id="Phobius"/>
    </source>
</evidence>
<evidence type="ECO:0000313" key="8">
    <source>
        <dbReference type="Proteomes" id="UP000663825"/>
    </source>
</evidence>
<gene>
    <name evidence="7" type="ORF">TIS948_LOCUS1053</name>
</gene>
<feature type="transmembrane region" description="Helical" evidence="5">
    <location>
        <begin position="137"/>
        <end position="160"/>
    </location>
</feature>
<evidence type="ECO:0000313" key="7">
    <source>
        <dbReference type="EMBL" id="CAF2992850.1"/>
    </source>
</evidence>
<accession>A0A817KNR0</accession>
<dbReference type="Proteomes" id="UP000663825">
    <property type="component" value="Unassembled WGS sequence"/>
</dbReference>
<dbReference type="EMBL" id="CAJNXB010000030">
    <property type="protein sequence ID" value="CAF2992850.1"/>
    <property type="molecule type" value="Genomic_DNA"/>
</dbReference>
<protein>
    <recommendedName>
        <fullName evidence="6">G-protein coupled receptors family 1 profile domain-containing protein</fullName>
    </recommendedName>
</protein>
<name>A0A817KNR0_9BILA</name>
<dbReference type="PROSITE" id="PS50262">
    <property type="entry name" value="G_PROTEIN_RECEP_F1_2"/>
    <property type="match status" value="1"/>
</dbReference>
<keyword evidence="4 5" id="KW-0472">Membrane</keyword>
<dbReference type="GO" id="GO:0016020">
    <property type="term" value="C:membrane"/>
    <property type="evidence" value="ECO:0007669"/>
    <property type="project" value="UniProtKB-SubCell"/>
</dbReference>
<reference evidence="7" key="1">
    <citation type="submission" date="2021-02" db="EMBL/GenBank/DDBJ databases">
        <authorList>
            <person name="Nowell W R."/>
        </authorList>
    </citation>
    <scope>NUCLEOTIDE SEQUENCE</scope>
</reference>
<evidence type="ECO:0000256" key="2">
    <source>
        <dbReference type="ARBA" id="ARBA00022692"/>
    </source>
</evidence>
<dbReference type="OrthoDB" id="10043484at2759"/>
<feature type="transmembrane region" description="Helical" evidence="5">
    <location>
        <begin position="95"/>
        <end position="117"/>
    </location>
</feature>
<sequence length="266" mass="30393">MFTDALLISLLVLATVQINRHVALIVLVFETIGNSLNIWVSSERCLSENPCSIYLWWSSLSSVCFIRSGVITRVLQGYSINWPNQNQFLCKIRLSISSICFAVGAWALVAASSDRYLHSSRLVKYRSLSTVQTARRLLMIISTVCILAYTEVLYCYQANVPNVPVACYPQIFSCRLYNDWMLIMVNTIIPSFSMVNFGSLTIRNIRPGVIYPIKRCDLPNDIVNHNLRLRRNDGNISRMLLIQVRIKQVVFGCECSLYNPLRQEHE</sequence>
<evidence type="ECO:0000256" key="4">
    <source>
        <dbReference type="ARBA" id="ARBA00023136"/>
    </source>
</evidence>
<evidence type="ECO:0000256" key="1">
    <source>
        <dbReference type="ARBA" id="ARBA00004370"/>
    </source>
</evidence>
<comment type="caution">
    <text evidence="7">The sequence shown here is derived from an EMBL/GenBank/DDBJ whole genome shotgun (WGS) entry which is preliminary data.</text>
</comment>
<dbReference type="InterPro" id="IPR017452">
    <property type="entry name" value="GPCR_Rhodpsn_7TM"/>
</dbReference>